<sequence length="178" mass="20449">MDSEGSRRLNTNDAFLYLKEIKTVFIEEREKYEHFLKIMRDYKDNRITTNDVVSAAEDLFKGHNHLLLGLNKFLPRGYEIKLPLIKEESSEPVLGIEIQLRLIKEESSNPIVGIEIQLPRIKEESSDSIVGIEIKLPLIKQESSEPVVGIEIKLPQIKKESFDPVVGIEIKLPLIKEE</sequence>
<keyword evidence="6" id="KW-1185">Reference proteome</keyword>
<evidence type="ECO:0000313" key="6">
    <source>
        <dbReference type="Proteomes" id="UP000447434"/>
    </source>
</evidence>
<name>A0A6A4QM97_LUPAL</name>
<dbReference type="GO" id="GO:0000118">
    <property type="term" value="C:histone deacetylase complex"/>
    <property type="evidence" value="ECO:0007669"/>
    <property type="project" value="TreeGrafter"/>
</dbReference>
<dbReference type="GO" id="GO:0000785">
    <property type="term" value="C:chromatin"/>
    <property type="evidence" value="ECO:0007669"/>
    <property type="project" value="TreeGrafter"/>
</dbReference>
<dbReference type="PANTHER" id="PTHR12346:SF0">
    <property type="entry name" value="SIN3A, ISOFORM G"/>
    <property type="match status" value="1"/>
</dbReference>
<dbReference type="OrthoDB" id="4728498at2759"/>
<accession>A0A6A4QM97</accession>
<dbReference type="SUPFAM" id="SSF47762">
    <property type="entry name" value="PAH2 domain"/>
    <property type="match status" value="1"/>
</dbReference>
<dbReference type="PROSITE" id="PS51477">
    <property type="entry name" value="PAH"/>
    <property type="match status" value="1"/>
</dbReference>
<dbReference type="GO" id="GO:0003714">
    <property type="term" value="F:transcription corepressor activity"/>
    <property type="evidence" value="ECO:0007669"/>
    <property type="project" value="InterPro"/>
</dbReference>
<dbReference type="Proteomes" id="UP000447434">
    <property type="component" value="Chromosome 5"/>
</dbReference>
<evidence type="ECO:0000256" key="4">
    <source>
        <dbReference type="PROSITE-ProRule" id="PRU00810"/>
    </source>
</evidence>
<evidence type="ECO:0000256" key="2">
    <source>
        <dbReference type="ARBA" id="ARBA00022491"/>
    </source>
</evidence>
<protein>
    <submittedName>
        <fullName evidence="5">Putative transcription regulator Others family</fullName>
    </submittedName>
</protein>
<dbReference type="FunFam" id="1.20.1160.11:FF:000001">
    <property type="entry name" value="Paired amphipathic helix protein Sin3"/>
    <property type="match status" value="1"/>
</dbReference>
<dbReference type="Gene3D" id="1.20.1160.11">
    <property type="entry name" value="Paired amphipathic helix"/>
    <property type="match status" value="1"/>
</dbReference>
<proteinExistence type="predicted"/>
<gene>
    <name evidence="5" type="ORF">Lalb_Chr05g0230111</name>
</gene>
<organism evidence="5 6">
    <name type="scientific">Lupinus albus</name>
    <name type="common">White lupine</name>
    <name type="synonym">Lupinus termis</name>
    <dbReference type="NCBI Taxonomy" id="3870"/>
    <lineage>
        <taxon>Eukaryota</taxon>
        <taxon>Viridiplantae</taxon>
        <taxon>Streptophyta</taxon>
        <taxon>Embryophyta</taxon>
        <taxon>Tracheophyta</taxon>
        <taxon>Spermatophyta</taxon>
        <taxon>Magnoliopsida</taxon>
        <taxon>eudicotyledons</taxon>
        <taxon>Gunneridae</taxon>
        <taxon>Pentapetalae</taxon>
        <taxon>rosids</taxon>
        <taxon>fabids</taxon>
        <taxon>Fabales</taxon>
        <taxon>Fabaceae</taxon>
        <taxon>Papilionoideae</taxon>
        <taxon>50 kb inversion clade</taxon>
        <taxon>genistoids sensu lato</taxon>
        <taxon>core genistoids</taxon>
        <taxon>Genisteae</taxon>
        <taxon>Lupinus</taxon>
    </lineage>
</organism>
<dbReference type="InterPro" id="IPR036600">
    <property type="entry name" value="PAH_sf"/>
</dbReference>
<reference evidence="6" key="1">
    <citation type="journal article" date="2020" name="Nat. Commun.">
        <title>Genome sequence of the cluster root forming white lupin.</title>
        <authorList>
            <person name="Hufnagel B."/>
            <person name="Marques A."/>
            <person name="Soriano A."/>
            <person name="Marques L."/>
            <person name="Divol F."/>
            <person name="Doumas P."/>
            <person name="Sallet E."/>
            <person name="Mancinotti D."/>
            <person name="Carrere S."/>
            <person name="Marande W."/>
            <person name="Arribat S."/>
            <person name="Keller J."/>
            <person name="Huneau C."/>
            <person name="Blein T."/>
            <person name="Aime D."/>
            <person name="Laguerre M."/>
            <person name="Taylor J."/>
            <person name="Schubert V."/>
            <person name="Nelson M."/>
            <person name="Geu-Flores F."/>
            <person name="Crespi M."/>
            <person name="Gallardo-Guerrero K."/>
            <person name="Delaux P.-M."/>
            <person name="Salse J."/>
            <person name="Berges H."/>
            <person name="Guyot R."/>
            <person name="Gouzy J."/>
            <person name="Peret B."/>
        </authorList>
    </citation>
    <scope>NUCLEOTIDE SEQUENCE [LARGE SCALE GENOMIC DNA]</scope>
    <source>
        <strain evidence="6">cv. Amiga</strain>
    </source>
</reference>
<evidence type="ECO:0000313" key="5">
    <source>
        <dbReference type="EMBL" id="KAE9614622.1"/>
    </source>
</evidence>
<dbReference type="InterPro" id="IPR003822">
    <property type="entry name" value="PAH"/>
</dbReference>
<dbReference type="AlphaFoldDB" id="A0A6A4QM97"/>
<keyword evidence="2" id="KW-0678">Repressor</keyword>
<evidence type="ECO:0000256" key="3">
    <source>
        <dbReference type="ARBA" id="ARBA00023242"/>
    </source>
</evidence>
<comment type="caution">
    <text evidence="5">The sequence shown here is derived from an EMBL/GenBank/DDBJ whole genome shotgun (WGS) entry which is preliminary data.</text>
</comment>
<dbReference type="GO" id="GO:0000122">
    <property type="term" value="P:negative regulation of transcription by RNA polymerase II"/>
    <property type="evidence" value="ECO:0007669"/>
    <property type="project" value="TreeGrafter"/>
</dbReference>
<comment type="subcellular location">
    <subcellularLocation>
        <location evidence="1 4">Nucleus</location>
    </subcellularLocation>
</comment>
<dbReference type="Pfam" id="PF02671">
    <property type="entry name" value="PAH"/>
    <property type="match status" value="1"/>
</dbReference>
<keyword evidence="3 4" id="KW-0539">Nucleus</keyword>
<dbReference type="PANTHER" id="PTHR12346">
    <property type="entry name" value="SIN3B-RELATED"/>
    <property type="match status" value="1"/>
</dbReference>
<dbReference type="InterPro" id="IPR039774">
    <property type="entry name" value="Sin3-like"/>
</dbReference>
<dbReference type="EMBL" id="WOCE01000005">
    <property type="protein sequence ID" value="KAE9614622.1"/>
    <property type="molecule type" value="Genomic_DNA"/>
</dbReference>
<evidence type="ECO:0000256" key="1">
    <source>
        <dbReference type="ARBA" id="ARBA00004123"/>
    </source>
</evidence>